<feature type="domain" description="Nitroreductase" evidence="1">
    <location>
        <begin position="22"/>
        <end position="182"/>
    </location>
</feature>
<keyword evidence="3" id="KW-1185">Reference proteome</keyword>
<organism evidence="2 3">
    <name type="scientific">Legionella bononiensis</name>
    <dbReference type="NCBI Taxonomy" id="2793102"/>
    <lineage>
        <taxon>Bacteria</taxon>
        <taxon>Pseudomonadati</taxon>
        <taxon>Pseudomonadota</taxon>
        <taxon>Gammaproteobacteria</taxon>
        <taxon>Legionellales</taxon>
        <taxon>Legionellaceae</taxon>
        <taxon>Legionella</taxon>
    </lineage>
</organism>
<dbReference type="PANTHER" id="PTHR23026">
    <property type="entry name" value="NADPH NITROREDUCTASE"/>
    <property type="match status" value="1"/>
</dbReference>
<dbReference type="Pfam" id="PF00881">
    <property type="entry name" value="Nitroreductase"/>
    <property type="match status" value="1"/>
</dbReference>
<dbReference type="PANTHER" id="PTHR23026:SF123">
    <property type="entry name" value="NAD(P)H NITROREDUCTASE RV3131-RELATED"/>
    <property type="match status" value="1"/>
</dbReference>
<dbReference type="Proteomes" id="UP000809910">
    <property type="component" value="Unassembled WGS sequence"/>
</dbReference>
<evidence type="ECO:0000313" key="2">
    <source>
        <dbReference type="EMBL" id="MBL7525216.1"/>
    </source>
</evidence>
<sequence>MKNSSDIENENKTVDVMDALYNRRAVRDYLPTKVSLDLIHTLLDAAIQAPTALHEEPRAFAVIQKKDRLDRLSNDCKKALLDEKLKYKTEQTKHILDVIKQPDYNVFYNASTLIVIYSTYSGPFVKAECWLAAENLMLAAYAKGLGSCVIGFALSGLNLPEWKHELEIPTSMKAQAAIILGWPAGETLAPSHTPPKILSWK</sequence>
<dbReference type="Gene3D" id="3.40.109.10">
    <property type="entry name" value="NADH Oxidase"/>
    <property type="match status" value="1"/>
</dbReference>
<comment type="caution">
    <text evidence="2">The sequence shown here is derived from an EMBL/GenBank/DDBJ whole genome shotgun (WGS) entry which is preliminary data.</text>
</comment>
<gene>
    <name evidence="2" type="ORF">I5282_01355</name>
</gene>
<dbReference type="RefSeq" id="WP_203112575.1">
    <property type="nucleotide sequence ID" value="NZ_JADOBG010000022.1"/>
</dbReference>
<evidence type="ECO:0000313" key="3">
    <source>
        <dbReference type="Proteomes" id="UP000809910"/>
    </source>
</evidence>
<name>A0ABS1W780_9GAMM</name>
<proteinExistence type="predicted"/>
<dbReference type="EMBL" id="JADWVN010000004">
    <property type="protein sequence ID" value="MBL7525216.1"/>
    <property type="molecule type" value="Genomic_DNA"/>
</dbReference>
<protein>
    <submittedName>
        <fullName evidence="2">Nitroreductase family protein</fullName>
    </submittedName>
</protein>
<accession>A0ABS1W780</accession>
<dbReference type="InterPro" id="IPR050627">
    <property type="entry name" value="Nitroreductase/BluB"/>
</dbReference>
<dbReference type="InterPro" id="IPR029479">
    <property type="entry name" value="Nitroreductase"/>
</dbReference>
<reference evidence="2 3" key="1">
    <citation type="submission" date="2020-12" db="EMBL/GenBank/DDBJ databases">
        <title>WGS of Legionella: environmental sample.</title>
        <authorList>
            <person name="Cristino S."/>
            <person name="Girolamini L."/>
            <person name="Salaris S."/>
            <person name="Pascale M.R."/>
            <person name="Mazzotta M."/>
            <person name="Orsini M."/>
            <person name="Grottola A."/>
        </authorList>
    </citation>
    <scope>NUCLEOTIDE SEQUENCE [LARGE SCALE GENOMIC DNA]</scope>
    <source>
        <strain evidence="2 3">30cs62</strain>
    </source>
</reference>
<dbReference type="SUPFAM" id="SSF55469">
    <property type="entry name" value="FMN-dependent nitroreductase-like"/>
    <property type="match status" value="1"/>
</dbReference>
<dbReference type="InterPro" id="IPR000415">
    <property type="entry name" value="Nitroreductase-like"/>
</dbReference>
<evidence type="ECO:0000259" key="1">
    <source>
        <dbReference type="Pfam" id="PF00881"/>
    </source>
</evidence>